<proteinExistence type="predicted"/>
<dbReference type="OrthoDB" id="5979290at2759"/>
<sequence length="182" mass="20587">MSIAKMEAMLELALADVDTKDTIDHLRVQCVPSGYILKPWNSNRPAETYSDKMYVPEVHPITDSEYHIREDDLKRHHCHSQGMTQQTLIALTTTIESREWMRRKSSNGVPAEHPLAGTTDDMDCSFSTLRDTIEPGLFAAGRTTMIKSGEKSIRRQFYQVPVELPPPPETAIVDLTATEHSY</sequence>
<dbReference type="AlphaFoldDB" id="A0A1X7UXD0"/>
<dbReference type="InParanoid" id="A0A1X7UXD0"/>
<reference evidence="1" key="1">
    <citation type="submission" date="2017-05" db="UniProtKB">
        <authorList>
            <consortium name="EnsemblMetazoa"/>
        </authorList>
    </citation>
    <scope>IDENTIFICATION</scope>
</reference>
<evidence type="ECO:0000313" key="1">
    <source>
        <dbReference type="EnsemblMetazoa" id="Aqu2.1.32179_001"/>
    </source>
</evidence>
<accession>A0A1X7UXD0</accession>
<dbReference type="EnsemblMetazoa" id="Aqu2.1.32179_001">
    <property type="protein sequence ID" value="Aqu2.1.32179_001"/>
    <property type="gene ID" value="Aqu2.1.32179"/>
</dbReference>
<name>A0A1X7UXD0_AMPQE</name>
<organism evidence="1">
    <name type="scientific">Amphimedon queenslandica</name>
    <name type="common">Sponge</name>
    <dbReference type="NCBI Taxonomy" id="400682"/>
    <lineage>
        <taxon>Eukaryota</taxon>
        <taxon>Metazoa</taxon>
        <taxon>Porifera</taxon>
        <taxon>Demospongiae</taxon>
        <taxon>Heteroscleromorpha</taxon>
        <taxon>Haplosclerida</taxon>
        <taxon>Niphatidae</taxon>
        <taxon>Amphimedon</taxon>
    </lineage>
</organism>
<protein>
    <submittedName>
        <fullName evidence="1">Uncharacterized protein</fullName>
    </submittedName>
</protein>